<keyword evidence="4 9" id="KW-0547">Nucleotide-binding</keyword>
<sequence>MTSAGTPLPTVKERDTENHASVDGYRTPPPPSPLLLPPAPRCGGSMTSATDEQPHLGNYRLQKTIGKGNFAKVKLARLVLTGREVAVKITDKTQLNLTSLQKIYLS</sequence>
<evidence type="ECO:0000256" key="10">
    <source>
        <dbReference type="SAM" id="MobiDB-lite"/>
    </source>
</evidence>
<evidence type="ECO:0000256" key="5">
    <source>
        <dbReference type="ARBA" id="ARBA00022777"/>
    </source>
</evidence>
<dbReference type="Gene3D" id="3.30.200.20">
    <property type="entry name" value="Phosphorylase Kinase, domain 1"/>
    <property type="match status" value="1"/>
</dbReference>
<evidence type="ECO:0000313" key="12">
    <source>
        <dbReference type="Ensembl" id="ENSCCNP00000001893.1"/>
    </source>
</evidence>
<feature type="domain" description="Protein kinase" evidence="11">
    <location>
        <begin position="59"/>
        <end position="106"/>
    </location>
</feature>
<comment type="catalytic activity">
    <reaction evidence="7">
        <text>L-threonyl-[protein] + ATP = O-phospho-L-threonyl-[protein] + ADP + H(+)</text>
        <dbReference type="Rhea" id="RHEA:46608"/>
        <dbReference type="Rhea" id="RHEA-COMP:11060"/>
        <dbReference type="Rhea" id="RHEA-COMP:11605"/>
        <dbReference type="ChEBI" id="CHEBI:15378"/>
        <dbReference type="ChEBI" id="CHEBI:30013"/>
        <dbReference type="ChEBI" id="CHEBI:30616"/>
        <dbReference type="ChEBI" id="CHEBI:61977"/>
        <dbReference type="ChEBI" id="CHEBI:456216"/>
        <dbReference type="EC" id="2.7.11.1"/>
    </reaction>
</comment>
<keyword evidence="3" id="KW-0808">Transferase</keyword>
<organism evidence="12">
    <name type="scientific">Castor canadensis</name>
    <name type="common">American beaver</name>
    <dbReference type="NCBI Taxonomy" id="51338"/>
    <lineage>
        <taxon>Eukaryota</taxon>
        <taxon>Metazoa</taxon>
        <taxon>Chordata</taxon>
        <taxon>Craniata</taxon>
        <taxon>Vertebrata</taxon>
        <taxon>Euteleostomi</taxon>
        <taxon>Mammalia</taxon>
        <taxon>Eutheria</taxon>
        <taxon>Euarchontoglires</taxon>
        <taxon>Glires</taxon>
        <taxon>Rodentia</taxon>
        <taxon>Castorimorpha</taxon>
        <taxon>Castoridae</taxon>
        <taxon>Castor</taxon>
    </lineage>
</organism>
<dbReference type="PROSITE" id="PS50011">
    <property type="entry name" value="PROTEIN_KINASE_DOM"/>
    <property type="match status" value="1"/>
</dbReference>
<dbReference type="InterPro" id="IPR011009">
    <property type="entry name" value="Kinase-like_dom_sf"/>
</dbReference>
<feature type="region of interest" description="Disordered" evidence="10">
    <location>
        <begin position="1"/>
        <end position="53"/>
    </location>
</feature>
<dbReference type="EC" id="2.7.11.1" evidence="1"/>
<evidence type="ECO:0000256" key="2">
    <source>
        <dbReference type="ARBA" id="ARBA00022527"/>
    </source>
</evidence>
<feature type="compositionally biased region" description="Basic and acidic residues" evidence="10">
    <location>
        <begin position="11"/>
        <end position="20"/>
    </location>
</feature>
<evidence type="ECO:0000256" key="4">
    <source>
        <dbReference type="ARBA" id="ARBA00022741"/>
    </source>
</evidence>
<dbReference type="Ensembl" id="ENSCCNT00000002521.1">
    <property type="protein sequence ID" value="ENSCCNP00000001893.1"/>
    <property type="gene ID" value="ENSCCNG00000002100.1"/>
</dbReference>
<evidence type="ECO:0000259" key="11">
    <source>
        <dbReference type="PROSITE" id="PS50011"/>
    </source>
</evidence>
<evidence type="ECO:0000256" key="8">
    <source>
        <dbReference type="ARBA" id="ARBA00048679"/>
    </source>
</evidence>
<dbReference type="GO" id="GO:0004674">
    <property type="term" value="F:protein serine/threonine kinase activity"/>
    <property type="evidence" value="ECO:0007669"/>
    <property type="project" value="UniProtKB-KW"/>
</dbReference>
<feature type="binding site" evidence="9">
    <location>
        <position position="88"/>
    </location>
    <ligand>
        <name>ATP</name>
        <dbReference type="ChEBI" id="CHEBI:30616"/>
    </ligand>
</feature>
<dbReference type="GO" id="GO:0005524">
    <property type="term" value="F:ATP binding"/>
    <property type="evidence" value="ECO:0007669"/>
    <property type="project" value="UniProtKB-UniRule"/>
</dbReference>
<name>A0A8C0ZLX0_CASCN</name>
<protein>
    <recommendedName>
        <fullName evidence="1">non-specific serine/threonine protein kinase</fullName>
        <ecNumber evidence="1">2.7.11.1</ecNumber>
    </recommendedName>
</protein>
<evidence type="ECO:0000256" key="3">
    <source>
        <dbReference type="ARBA" id="ARBA00022679"/>
    </source>
</evidence>
<proteinExistence type="predicted"/>
<keyword evidence="2" id="KW-0723">Serine/threonine-protein kinase</keyword>
<dbReference type="PANTHER" id="PTHR24346:SF21">
    <property type="entry name" value="SERINE_THREONINE-PROTEIN KINASE MARK1"/>
    <property type="match status" value="1"/>
</dbReference>
<accession>A0A8C0ZLX0</accession>
<dbReference type="GO" id="GO:0005737">
    <property type="term" value="C:cytoplasm"/>
    <property type="evidence" value="ECO:0007669"/>
    <property type="project" value="TreeGrafter"/>
</dbReference>
<dbReference type="InterPro" id="IPR017441">
    <property type="entry name" value="Protein_kinase_ATP_BS"/>
</dbReference>
<feature type="compositionally biased region" description="Pro residues" evidence="10">
    <location>
        <begin position="27"/>
        <end position="40"/>
    </location>
</feature>
<dbReference type="GO" id="GO:0035556">
    <property type="term" value="P:intracellular signal transduction"/>
    <property type="evidence" value="ECO:0007669"/>
    <property type="project" value="TreeGrafter"/>
</dbReference>
<dbReference type="PANTHER" id="PTHR24346">
    <property type="entry name" value="MAP/MICROTUBULE AFFINITY-REGULATING KINASE"/>
    <property type="match status" value="1"/>
</dbReference>
<evidence type="ECO:0000256" key="6">
    <source>
        <dbReference type="ARBA" id="ARBA00022840"/>
    </source>
</evidence>
<dbReference type="SUPFAM" id="SSF56112">
    <property type="entry name" value="Protein kinase-like (PK-like)"/>
    <property type="match status" value="1"/>
</dbReference>
<dbReference type="AlphaFoldDB" id="A0A8C0ZLX0"/>
<keyword evidence="6 9" id="KW-0067">ATP-binding</keyword>
<reference evidence="12" key="1">
    <citation type="submission" date="2023-09" db="UniProtKB">
        <authorList>
            <consortium name="Ensembl"/>
        </authorList>
    </citation>
    <scope>IDENTIFICATION</scope>
</reference>
<dbReference type="InterPro" id="IPR000719">
    <property type="entry name" value="Prot_kinase_dom"/>
</dbReference>
<evidence type="ECO:0000256" key="7">
    <source>
        <dbReference type="ARBA" id="ARBA00047899"/>
    </source>
</evidence>
<dbReference type="PROSITE" id="PS00107">
    <property type="entry name" value="PROTEIN_KINASE_ATP"/>
    <property type="match status" value="1"/>
</dbReference>
<evidence type="ECO:0000256" key="9">
    <source>
        <dbReference type="PROSITE-ProRule" id="PRU10141"/>
    </source>
</evidence>
<dbReference type="FunFam" id="3.30.200.20:FF:000003">
    <property type="entry name" value="Non-specific serine/threonine protein kinase"/>
    <property type="match status" value="1"/>
</dbReference>
<keyword evidence="5" id="KW-0418">Kinase</keyword>
<evidence type="ECO:0000256" key="1">
    <source>
        <dbReference type="ARBA" id="ARBA00012513"/>
    </source>
</evidence>
<comment type="catalytic activity">
    <reaction evidence="8">
        <text>L-seryl-[protein] + ATP = O-phospho-L-seryl-[protein] + ADP + H(+)</text>
        <dbReference type="Rhea" id="RHEA:17989"/>
        <dbReference type="Rhea" id="RHEA-COMP:9863"/>
        <dbReference type="Rhea" id="RHEA-COMP:11604"/>
        <dbReference type="ChEBI" id="CHEBI:15378"/>
        <dbReference type="ChEBI" id="CHEBI:29999"/>
        <dbReference type="ChEBI" id="CHEBI:30616"/>
        <dbReference type="ChEBI" id="CHEBI:83421"/>
        <dbReference type="ChEBI" id="CHEBI:456216"/>
        <dbReference type="EC" id="2.7.11.1"/>
    </reaction>
</comment>